<dbReference type="InterPro" id="IPR036583">
    <property type="entry name" value="23S_rRNA_IVS_sf"/>
</dbReference>
<reference evidence="1 2" key="1">
    <citation type="journal article" date="2016" name="Nat. Commun.">
        <title>Thousands of microbial genomes shed light on interconnected biogeochemical processes in an aquifer system.</title>
        <authorList>
            <person name="Anantharaman K."/>
            <person name="Brown C.T."/>
            <person name="Hug L.A."/>
            <person name="Sharon I."/>
            <person name="Castelle C.J."/>
            <person name="Probst A.J."/>
            <person name="Thomas B.C."/>
            <person name="Singh A."/>
            <person name="Wilkins M.J."/>
            <person name="Karaoz U."/>
            <person name="Brodie E.L."/>
            <person name="Williams K.H."/>
            <person name="Hubbard S.S."/>
            <person name="Banfield J.F."/>
        </authorList>
    </citation>
    <scope>NUCLEOTIDE SEQUENCE [LARGE SCALE GENOMIC DNA]</scope>
</reference>
<dbReference type="Proteomes" id="UP000176558">
    <property type="component" value="Unassembled WGS sequence"/>
</dbReference>
<evidence type="ECO:0008006" key="3">
    <source>
        <dbReference type="Google" id="ProtNLM"/>
    </source>
</evidence>
<organism evidence="1 2">
    <name type="scientific">Candidatus Zambryskibacteria bacterium RIFCSPLOWO2_12_FULL_39_23</name>
    <dbReference type="NCBI Taxonomy" id="1802776"/>
    <lineage>
        <taxon>Bacteria</taxon>
        <taxon>Candidatus Zambryskiibacteriota</taxon>
    </lineage>
</organism>
<dbReference type="CDD" id="cd16376">
    <property type="entry name" value="Avd_like"/>
    <property type="match status" value="1"/>
</dbReference>
<sequence>MKSAYILWQSYIGIAPKSSRYTLVETIDKYFIQTIESILIASFLEKQEKQPFVKKAIISLDTLKFLLYMMWEIKALDNKRYIALSEPLAKAGGQLGGWHGQIVKQNSPDTKPREK</sequence>
<proteinExistence type="predicted"/>
<comment type="caution">
    <text evidence="1">The sequence shown here is derived from an EMBL/GenBank/DDBJ whole genome shotgun (WGS) entry which is preliminary data.</text>
</comment>
<name>A0A1G2URC6_9BACT</name>
<accession>A0A1G2URC6</accession>
<gene>
    <name evidence="1" type="ORF">A3G99_02675</name>
</gene>
<protein>
    <recommendedName>
        <fullName evidence="3">Four helix bundle protein</fullName>
    </recommendedName>
</protein>
<dbReference type="InterPro" id="IPR055360">
    <property type="entry name" value="bAvd"/>
</dbReference>
<evidence type="ECO:0000313" key="2">
    <source>
        <dbReference type="Proteomes" id="UP000176558"/>
    </source>
</evidence>
<dbReference type="AlphaFoldDB" id="A0A1G2URC6"/>
<dbReference type="Gene3D" id="1.20.1440.60">
    <property type="entry name" value="23S rRNA-intervening sequence"/>
    <property type="match status" value="1"/>
</dbReference>
<dbReference type="EMBL" id="MHWT01000025">
    <property type="protein sequence ID" value="OHB11945.1"/>
    <property type="molecule type" value="Genomic_DNA"/>
</dbReference>
<evidence type="ECO:0000313" key="1">
    <source>
        <dbReference type="EMBL" id="OHB11945.1"/>
    </source>
</evidence>